<accession>A0A8C7WRR6</accession>
<dbReference type="Proteomes" id="UP000694383">
    <property type="component" value="Unplaced"/>
</dbReference>
<protein>
    <recommendedName>
        <fullName evidence="1">Reverse transcriptase domain-containing protein</fullName>
    </recommendedName>
</protein>
<reference evidence="2" key="1">
    <citation type="submission" date="2025-08" db="UniProtKB">
        <authorList>
            <consortium name="Ensembl"/>
        </authorList>
    </citation>
    <scope>IDENTIFICATION</scope>
</reference>
<reference evidence="2" key="2">
    <citation type="submission" date="2025-09" db="UniProtKB">
        <authorList>
            <consortium name="Ensembl"/>
        </authorList>
    </citation>
    <scope>IDENTIFICATION</scope>
</reference>
<dbReference type="InterPro" id="IPR043502">
    <property type="entry name" value="DNA/RNA_pol_sf"/>
</dbReference>
<keyword evidence="3" id="KW-1185">Reference proteome</keyword>
<dbReference type="GeneTree" id="ENSGT01150000286986"/>
<dbReference type="PANTHER" id="PTHR33332">
    <property type="entry name" value="REVERSE TRANSCRIPTASE DOMAIN-CONTAINING PROTEIN"/>
    <property type="match status" value="1"/>
</dbReference>
<dbReference type="CDD" id="cd01650">
    <property type="entry name" value="RT_nLTR_like"/>
    <property type="match status" value="1"/>
</dbReference>
<evidence type="ECO:0000313" key="2">
    <source>
        <dbReference type="Ensembl" id="ENSOSIP00000002380.1"/>
    </source>
</evidence>
<organism evidence="2 3">
    <name type="scientific">Oryzias sinensis</name>
    <name type="common">Chinese medaka</name>
    <dbReference type="NCBI Taxonomy" id="183150"/>
    <lineage>
        <taxon>Eukaryota</taxon>
        <taxon>Metazoa</taxon>
        <taxon>Chordata</taxon>
        <taxon>Craniata</taxon>
        <taxon>Vertebrata</taxon>
        <taxon>Euteleostomi</taxon>
        <taxon>Actinopterygii</taxon>
        <taxon>Neopterygii</taxon>
        <taxon>Teleostei</taxon>
        <taxon>Neoteleostei</taxon>
        <taxon>Acanthomorphata</taxon>
        <taxon>Ovalentaria</taxon>
        <taxon>Atherinomorphae</taxon>
        <taxon>Beloniformes</taxon>
        <taxon>Adrianichthyidae</taxon>
        <taxon>Oryziinae</taxon>
        <taxon>Oryzias</taxon>
    </lineage>
</organism>
<dbReference type="AlphaFoldDB" id="A0A8C7WRR6"/>
<dbReference type="PROSITE" id="PS50878">
    <property type="entry name" value="RT_POL"/>
    <property type="match status" value="1"/>
</dbReference>
<dbReference type="Ensembl" id="ENSOSIT00000002544.1">
    <property type="protein sequence ID" value="ENSOSIP00000002380.1"/>
    <property type="gene ID" value="ENSOSIG00000001351.1"/>
</dbReference>
<dbReference type="SUPFAM" id="SSF56672">
    <property type="entry name" value="DNA/RNA polymerases"/>
    <property type="match status" value="1"/>
</dbReference>
<evidence type="ECO:0000313" key="3">
    <source>
        <dbReference type="Proteomes" id="UP000694383"/>
    </source>
</evidence>
<evidence type="ECO:0000259" key="1">
    <source>
        <dbReference type="PROSITE" id="PS50878"/>
    </source>
</evidence>
<dbReference type="InterPro" id="IPR000477">
    <property type="entry name" value="RT_dom"/>
</dbReference>
<feature type="domain" description="Reverse transcriptase" evidence="1">
    <location>
        <begin position="144"/>
        <end position="418"/>
    </location>
</feature>
<dbReference type="Pfam" id="PF00078">
    <property type="entry name" value="RVT_1"/>
    <property type="match status" value="1"/>
</dbReference>
<proteinExistence type="predicted"/>
<sequence length="506" mass="57583">MHYNNSIKKARQDFFSKFIAENQSKPKILFATIDKIINPISGPPSTFDSKTCEEFAVHFTAKIDGIRSSILQWRDQQPPVDISAVRPPISEKTLDSFVLIDTAALREMMSQMKPKTCSLDPIPTSLFKSVFTSCEEELLNILNCSLQTGVFPASLKTALVRPILKKSCLDVSNLNNYQPVSNLSFLSKILEKLVFTQLNDFINENYILEKFQSGFRSHHSTEMALFRVLNDLRSNADMNKLSVLVLLDLSATFDTVDHSILLNRLHDMVGITRTAFSWFKSYLTNRDFIINVNDFSSEWHKLTCGVPQGSILGPTLFNLYMLPLGDVIRRHGIDFHSYADDTQLYVAVSPDDTGPLDCLLNCILDIKMWMGENFLQFNQDKTEVLVIGSEAERDRVQSYLSTHSMTTRDTVKNLGVILDADLSFYQHVNQLTKSAFYHLRNIARVRPFLSRASAEILIHAFITSRIDYCNTLLSDVKKTTIKHVQLVHITPILKSLHWLPVSFRVD</sequence>
<name>A0A8C7WRR6_9TELE</name>